<gene>
    <name evidence="1" type="ordered locus">Ilyop_1065</name>
</gene>
<dbReference type="EMBL" id="CP002281">
    <property type="protein sequence ID" value="ADO82846.1"/>
    <property type="molecule type" value="Genomic_DNA"/>
</dbReference>
<proteinExistence type="predicted"/>
<name>E3H7F0_ILYPC</name>
<accession>E3H7F0</accession>
<dbReference type="STRING" id="572544.Ilyop_1065"/>
<protein>
    <submittedName>
        <fullName evidence="1">Uncharacterized protein</fullName>
    </submittedName>
</protein>
<dbReference type="KEGG" id="ipo:Ilyop_1065"/>
<reference evidence="1 2" key="1">
    <citation type="journal article" date="2010" name="Stand. Genomic Sci.">
        <title>Complete genome sequence of Ilyobacter polytropus type strain (CuHbu1).</title>
        <authorList>
            <person name="Sikorski J."/>
            <person name="Chertkov O."/>
            <person name="Lapidus A."/>
            <person name="Nolan M."/>
            <person name="Lucas S."/>
            <person name="Del Rio T.G."/>
            <person name="Tice H."/>
            <person name="Cheng J.F."/>
            <person name="Tapia R."/>
            <person name="Han C."/>
            <person name="Goodwin L."/>
            <person name="Pitluck S."/>
            <person name="Liolios K."/>
            <person name="Ivanova N."/>
            <person name="Mavromatis K."/>
            <person name="Mikhailova N."/>
            <person name="Pati A."/>
            <person name="Chen A."/>
            <person name="Palaniappan K."/>
            <person name="Land M."/>
            <person name="Hauser L."/>
            <person name="Chang Y.J."/>
            <person name="Jeffries C.D."/>
            <person name="Brambilla E."/>
            <person name="Yasawong M."/>
            <person name="Rohde M."/>
            <person name="Pukall R."/>
            <person name="Spring S."/>
            <person name="Goker M."/>
            <person name="Woyke T."/>
            <person name="Bristow J."/>
            <person name="Eisen J.A."/>
            <person name="Markowitz V."/>
            <person name="Hugenholtz P."/>
            <person name="Kyrpides N.C."/>
            <person name="Klenk H.P."/>
        </authorList>
    </citation>
    <scope>NUCLEOTIDE SEQUENCE [LARGE SCALE GENOMIC DNA]</scope>
    <source>
        <strain evidence="2">ATCC 51220 / DSM 2926 / LMG 16218 / CuHBu1</strain>
    </source>
</reference>
<evidence type="ECO:0000313" key="1">
    <source>
        <dbReference type="EMBL" id="ADO82846.1"/>
    </source>
</evidence>
<dbReference type="HOGENOM" id="CLU_3382303_0_0_0"/>
<sequence>MKSELNKKDSVKLAILKIKELRKKLEIKGIMYE</sequence>
<dbReference type="Proteomes" id="UP000006875">
    <property type="component" value="Chromosome"/>
</dbReference>
<dbReference type="AlphaFoldDB" id="E3H7F0"/>
<keyword evidence="2" id="KW-1185">Reference proteome</keyword>
<evidence type="ECO:0000313" key="2">
    <source>
        <dbReference type="Proteomes" id="UP000006875"/>
    </source>
</evidence>
<organism evidence="1 2">
    <name type="scientific">Ilyobacter polytropus (strain ATCC 51220 / DSM 2926 / LMG 16218 / CuHBu1)</name>
    <dbReference type="NCBI Taxonomy" id="572544"/>
    <lineage>
        <taxon>Bacteria</taxon>
        <taxon>Fusobacteriati</taxon>
        <taxon>Fusobacteriota</taxon>
        <taxon>Fusobacteriia</taxon>
        <taxon>Fusobacteriales</taxon>
        <taxon>Fusobacteriaceae</taxon>
        <taxon>Ilyobacter</taxon>
    </lineage>
</organism>